<proteinExistence type="predicted"/>
<dbReference type="AlphaFoldDB" id="A0A9X6NKH6"/>
<gene>
    <name evidence="1" type="ORF">BV898_15613</name>
</gene>
<reference evidence="2" key="1">
    <citation type="submission" date="2017-01" db="EMBL/GenBank/DDBJ databases">
        <title>Comparative genomics of anhydrobiosis in the tardigrade Hypsibius dujardini.</title>
        <authorList>
            <person name="Yoshida Y."/>
            <person name="Koutsovoulos G."/>
            <person name="Laetsch D."/>
            <person name="Stevens L."/>
            <person name="Kumar S."/>
            <person name="Horikawa D."/>
            <person name="Ishino K."/>
            <person name="Komine S."/>
            <person name="Tomita M."/>
            <person name="Blaxter M."/>
            <person name="Arakawa K."/>
        </authorList>
    </citation>
    <scope>NUCLEOTIDE SEQUENCE [LARGE SCALE GENOMIC DNA]</scope>
    <source>
        <strain evidence="2">Z151</strain>
    </source>
</reference>
<comment type="caution">
    <text evidence="1">The sequence shown here is derived from an EMBL/GenBank/DDBJ whole genome shotgun (WGS) entry which is preliminary data.</text>
</comment>
<protein>
    <submittedName>
        <fullName evidence="1">Uncharacterized protein</fullName>
    </submittedName>
</protein>
<evidence type="ECO:0000313" key="1">
    <source>
        <dbReference type="EMBL" id="OWA51114.1"/>
    </source>
</evidence>
<sequence length="85" mass="8850">MTGKKALFCGPGVDGSADATHEIKQLPIVPRSKAGDSPGFGVGSVTGVGLLAVNCRSNTQFGSQHFGQHDWDVQHFCVPGQVESP</sequence>
<organism evidence="1 2">
    <name type="scientific">Hypsibius exemplaris</name>
    <name type="common">Freshwater tardigrade</name>
    <dbReference type="NCBI Taxonomy" id="2072580"/>
    <lineage>
        <taxon>Eukaryota</taxon>
        <taxon>Metazoa</taxon>
        <taxon>Ecdysozoa</taxon>
        <taxon>Tardigrada</taxon>
        <taxon>Eutardigrada</taxon>
        <taxon>Parachela</taxon>
        <taxon>Hypsibioidea</taxon>
        <taxon>Hypsibiidae</taxon>
        <taxon>Hypsibius</taxon>
    </lineage>
</organism>
<dbReference type="Proteomes" id="UP000192578">
    <property type="component" value="Unassembled WGS sequence"/>
</dbReference>
<dbReference type="EMBL" id="MTYJ01000215">
    <property type="protein sequence ID" value="OWA51114.1"/>
    <property type="molecule type" value="Genomic_DNA"/>
</dbReference>
<evidence type="ECO:0000313" key="2">
    <source>
        <dbReference type="Proteomes" id="UP000192578"/>
    </source>
</evidence>
<name>A0A9X6NKH6_HYPEX</name>
<keyword evidence="2" id="KW-1185">Reference proteome</keyword>
<accession>A0A9X6NKH6</accession>